<evidence type="ECO:0000313" key="1">
    <source>
        <dbReference type="EMBL" id="MDK2126628.1"/>
    </source>
</evidence>
<proteinExistence type="predicted"/>
<evidence type="ECO:0000313" key="2">
    <source>
        <dbReference type="Proteomes" id="UP001172778"/>
    </source>
</evidence>
<name>A0ABT7E2V2_9NEIS</name>
<organism evidence="1 2">
    <name type="scientific">Parachitinimonas caeni</name>
    <dbReference type="NCBI Taxonomy" id="3031301"/>
    <lineage>
        <taxon>Bacteria</taxon>
        <taxon>Pseudomonadati</taxon>
        <taxon>Pseudomonadota</taxon>
        <taxon>Betaproteobacteria</taxon>
        <taxon>Neisseriales</taxon>
        <taxon>Chitinibacteraceae</taxon>
        <taxon>Parachitinimonas</taxon>
    </lineage>
</organism>
<keyword evidence="2" id="KW-1185">Reference proteome</keyword>
<dbReference type="RefSeq" id="WP_284102947.1">
    <property type="nucleotide sequence ID" value="NZ_JARRAF010000044.1"/>
</dbReference>
<sequence length="434" mass="48718">MPGHKNNLPQIEGDFIETMKKAIKDMHSVSDEALNRMTVECFGNENGAIDRYINDFLDHTKPQASFDERQQAVDEYKKNQGALPPAFTNHNGKISVLDVHPDFSMNGHADNTLYKSVLIHEAMHSVSHESQGLQSHSSDDHYNWDEALTDYLAEQVAKKLADQVAPNSEQKVVFRSNYYTNTGSKVNTIQLRSQMESEFSEVLENIKHCYFNHPEQFKGVLEKTDLSATKGKSVQDYADNTLKTDIGDRTYKNLQSNSQIKTLSPKDTALIQRINNALPEGTPQINPEAIPNFQVFIYGENTKKDFKDLIKVAYPSENNDLIPDVFHANNRIYVFCEAGNLQGRPHRTNIGEQVKDASIRATIESHFKSNNIHLENVEDICNSIKNSNNNAIKQQGHSNNLHGRTEAVAAPAPSGNGQDSRALLNNALASIRRK</sequence>
<protein>
    <submittedName>
        <fullName evidence="1">Uncharacterized protein</fullName>
    </submittedName>
</protein>
<dbReference type="EMBL" id="JARRAF010000044">
    <property type="protein sequence ID" value="MDK2126628.1"/>
    <property type="molecule type" value="Genomic_DNA"/>
</dbReference>
<gene>
    <name evidence="1" type="ORF">PZA18_21520</name>
</gene>
<dbReference type="Proteomes" id="UP001172778">
    <property type="component" value="Unassembled WGS sequence"/>
</dbReference>
<comment type="caution">
    <text evidence="1">The sequence shown here is derived from an EMBL/GenBank/DDBJ whole genome shotgun (WGS) entry which is preliminary data.</text>
</comment>
<reference evidence="1" key="1">
    <citation type="submission" date="2023-03" db="EMBL/GenBank/DDBJ databases">
        <title>Chitinimonas shenzhenensis gen. nov., sp. nov., a novel member of family Burkholderiaceae isolated from activated sludge collected in Shen Zhen, China.</title>
        <authorList>
            <person name="Wang X."/>
        </authorList>
    </citation>
    <scope>NUCLEOTIDE SEQUENCE</scope>
    <source>
        <strain evidence="1">DQS-5</strain>
    </source>
</reference>
<accession>A0ABT7E2V2</accession>